<dbReference type="Proteomes" id="UP000177382">
    <property type="component" value="Unassembled WGS sequence"/>
</dbReference>
<accession>A0A1F7XJX4</accession>
<evidence type="ECO:0000313" key="1">
    <source>
        <dbReference type="EMBL" id="OGM15316.1"/>
    </source>
</evidence>
<protein>
    <submittedName>
        <fullName evidence="1">Uncharacterized protein</fullName>
    </submittedName>
</protein>
<name>A0A1F7XJX4_9BACT</name>
<proteinExistence type="predicted"/>
<dbReference type="EMBL" id="MGFX01000006">
    <property type="protein sequence ID" value="OGM15316.1"/>
    <property type="molecule type" value="Genomic_DNA"/>
</dbReference>
<sequence>MTDLEPGAGSFEKLGFKRIGNSDLFIQGEFVVENASETSPSIFVDYDSHTDWPGVIGIKLGKGFGGLSLVTLTGDGDAIERTINGSGGGIWRGEVPTEAEFRGRTIESQLADAGFDPDKKDEHLFRKRVDEDEYKGYVVAWVQDGRLQRVLKPVHHRVTELTGEKFEIAGYKDIKGFFGKPASALTLKNDLMQFDISSEIDGRLVDGSQRLLRSATEEELGLNEFEVVTERSGFKIGGVNSTDLIHSLDSLAGQPISKLEERLRPGNDSMMGFLGQNESLISILADDNDFVLSHDLTHQDLALPLFYAREHYLQGKGREFTYKGRKFSIQATAYRGMQFSPFDDRTGTNIDMVIKNEDTGASLSYSGLLPDMIQRYGFYEGKGTSYRLEPSKILEVFDFL</sequence>
<organism evidence="1 2">
    <name type="scientific">Candidatus Woesebacteria bacterium RBG_16_42_24</name>
    <dbReference type="NCBI Taxonomy" id="1802485"/>
    <lineage>
        <taxon>Bacteria</taxon>
        <taxon>Candidatus Woeseibacteriota</taxon>
    </lineage>
</organism>
<evidence type="ECO:0000313" key="2">
    <source>
        <dbReference type="Proteomes" id="UP000177382"/>
    </source>
</evidence>
<comment type="caution">
    <text evidence="1">The sequence shown here is derived from an EMBL/GenBank/DDBJ whole genome shotgun (WGS) entry which is preliminary data.</text>
</comment>
<dbReference type="AlphaFoldDB" id="A0A1F7XJX4"/>
<reference evidence="1 2" key="1">
    <citation type="journal article" date="2016" name="Nat. Commun.">
        <title>Thousands of microbial genomes shed light on interconnected biogeochemical processes in an aquifer system.</title>
        <authorList>
            <person name="Anantharaman K."/>
            <person name="Brown C.T."/>
            <person name="Hug L.A."/>
            <person name="Sharon I."/>
            <person name="Castelle C.J."/>
            <person name="Probst A.J."/>
            <person name="Thomas B.C."/>
            <person name="Singh A."/>
            <person name="Wilkins M.J."/>
            <person name="Karaoz U."/>
            <person name="Brodie E.L."/>
            <person name="Williams K.H."/>
            <person name="Hubbard S.S."/>
            <person name="Banfield J.F."/>
        </authorList>
    </citation>
    <scope>NUCLEOTIDE SEQUENCE [LARGE SCALE GENOMIC DNA]</scope>
</reference>
<gene>
    <name evidence="1" type="ORF">A2V97_01655</name>
</gene>